<feature type="domain" description="DUF222" evidence="1">
    <location>
        <begin position="7"/>
        <end position="114"/>
    </location>
</feature>
<dbReference type="InterPro" id="IPR003870">
    <property type="entry name" value="DUF222"/>
</dbReference>
<feature type="non-terminal residue" evidence="2">
    <location>
        <position position="1"/>
    </location>
</feature>
<accession>A0ABT5TSB7</accession>
<evidence type="ECO:0000259" key="1">
    <source>
        <dbReference type="Pfam" id="PF02720"/>
    </source>
</evidence>
<protein>
    <submittedName>
        <fullName evidence="2">DUF222 domain-containing protein</fullName>
    </submittedName>
</protein>
<dbReference type="Proteomes" id="UP001165561">
    <property type="component" value="Unassembled WGS sequence"/>
</dbReference>
<name>A0ABT5TSB7_9MICO</name>
<reference evidence="2" key="1">
    <citation type="submission" date="2023-02" db="EMBL/GenBank/DDBJ databases">
        <title>Georgenia sp.10Sc9-8, isolated from a soil sample collected from the Taklamakan desert.</title>
        <authorList>
            <person name="Liu S."/>
        </authorList>
    </citation>
    <scope>NUCLEOTIDE SEQUENCE</scope>
    <source>
        <strain evidence="2">10Sc9-8</strain>
    </source>
</reference>
<proteinExistence type="predicted"/>
<dbReference type="EMBL" id="JARACI010000121">
    <property type="protein sequence ID" value="MDD9204948.1"/>
    <property type="molecule type" value="Genomic_DNA"/>
</dbReference>
<organism evidence="2 3">
    <name type="scientific">Georgenia halotolerans</name>
    <dbReference type="NCBI Taxonomy" id="3028317"/>
    <lineage>
        <taxon>Bacteria</taxon>
        <taxon>Bacillati</taxon>
        <taxon>Actinomycetota</taxon>
        <taxon>Actinomycetes</taxon>
        <taxon>Micrococcales</taxon>
        <taxon>Bogoriellaceae</taxon>
        <taxon>Georgenia</taxon>
    </lineage>
</organism>
<keyword evidence="3" id="KW-1185">Reference proteome</keyword>
<sequence>PRCVQALTDPDVGEEFLLGQAGVLDAGRFDTLVKNWALRADPDAADRRWKDETGREEVTLARITDGWHGTLWLSAANGALVHQALAAQAGRRPEGDARTSAQRRAGALVELAGAVL</sequence>
<feature type="non-terminal residue" evidence="2">
    <location>
        <position position="116"/>
    </location>
</feature>
<evidence type="ECO:0000313" key="3">
    <source>
        <dbReference type="Proteomes" id="UP001165561"/>
    </source>
</evidence>
<comment type="caution">
    <text evidence="2">The sequence shown here is derived from an EMBL/GenBank/DDBJ whole genome shotgun (WGS) entry which is preliminary data.</text>
</comment>
<evidence type="ECO:0000313" key="2">
    <source>
        <dbReference type="EMBL" id="MDD9204948.1"/>
    </source>
</evidence>
<gene>
    <name evidence="2" type="ORF">PU560_00545</name>
</gene>
<dbReference type="Pfam" id="PF02720">
    <property type="entry name" value="DUF222"/>
    <property type="match status" value="1"/>
</dbReference>